<reference evidence="1" key="2">
    <citation type="submission" date="2021-04" db="EMBL/GenBank/DDBJ databases">
        <title>Isolation and genomic analysis of the ibuprofen-degrading bacterium Sphingomonas strain MPO218.</title>
        <authorList>
            <person name="Aulestia M."/>
            <person name="Flores A."/>
            <person name="Mangas E.L."/>
            <person name="Perez-Pulido A.J."/>
            <person name="Santero E."/>
            <person name="Camacho E.M."/>
        </authorList>
    </citation>
    <scope>NUCLEOTIDE SEQUENCE</scope>
    <source>
        <strain evidence="1">MPO218</strain>
    </source>
</reference>
<evidence type="ECO:0000313" key="1">
    <source>
        <dbReference type="EMBL" id="QTH19681.1"/>
    </source>
</evidence>
<evidence type="ECO:0000313" key="2">
    <source>
        <dbReference type="Proteomes" id="UP000664914"/>
    </source>
</evidence>
<organism evidence="1 2">
    <name type="scientific">Rhizorhabdus wittichii</name>
    <dbReference type="NCBI Taxonomy" id="160791"/>
    <lineage>
        <taxon>Bacteria</taxon>
        <taxon>Pseudomonadati</taxon>
        <taxon>Pseudomonadota</taxon>
        <taxon>Alphaproteobacteria</taxon>
        <taxon>Sphingomonadales</taxon>
        <taxon>Sphingomonadaceae</taxon>
        <taxon>Rhizorhabdus</taxon>
    </lineage>
</organism>
<reference evidence="1" key="1">
    <citation type="submission" date="2020-07" db="EMBL/GenBank/DDBJ databases">
        <authorList>
            <person name="Camacho E."/>
        </authorList>
    </citation>
    <scope>NUCLEOTIDE SEQUENCE</scope>
    <source>
        <strain evidence="1">MPO218</strain>
    </source>
</reference>
<sequence length="67" mass="7155">MANHATSRQGDHIRLSIILGKLQGHESTVMLMKGDYDDSPAYDAIEAAADKLGEACAALREAITAIQ</sequence>
<dbReference type="Proteomes" id="UP000664914">
    <property type="component" value="Chromosome"/>
</dbReference>
<dbReference type="RefSeq" id="WP_208631663.1">
    <property type="nucleotide sequence ID" value="NZ_CP059319.1"/>
</dbReference>
<accession>A0A975HBT9</accession>
<proteinExistence type="predicted"/>
<name>A0A975HBT9_9SPHN</name>
<dbReference type="EMBL" id="CP059319">
    <property type="protein sequence ID" value="QTH19681.1"/>
    <property type="molecule type" value="Genomic_DNA"/>
</dbReference>
<protein>
    <submittedName>
        <fullName evidence="1">Uncharacterized protein</fullName>
    </submittedName>
</protein>
<gene>
    <name evidence="1" type="ORF">HRJ34_15005</name>
</gene>
<dbReference type="AlphaFoldDB" id="A0A975HBT9"/>